<protein>
    <submittedName>
        <fullName evidence="2">Uncharacterized protein</fullName>
    </submittedName>
</protein>
<keyword evidence="1" id="KW-0812">Transmembrane</keyword>
<dbReference type="AlphaFoldDB" id="A0A1F7I8W7"/>
<dbReference type="STRING" id="1802055.A3A74_02610"/>
<keyword evidence="1" id="KW-1133">Transmembrane helix</keyword>
<organism evidence="2 3">
    <name type="scientific">Candidatus Roizmanbacteria bacterium RIFCSPLOWO2_01_FULL_35_13</name>
    <dbReference type="NCBI Taxonomy" id="1802055"/>
    <lineage>
        <taxon>Bacteria</taxon>
        <taxon>Candidatus Roizmaniibacteriota</taxon>
    </lineage>
</organism>
<evidence type="ECO:0000256" key="1">
    <source>
        <dbReference type="SAM" id="Phobius"/>
    </source>
</evidence>
<dbReference type="EMBL" id="MGAF01000044">
    <property type="protein sequence ID" value="OGK39815.1"/>
    <property type="molecule type" value="Genomic_DNA"/>
</dbReference>
<proteinExistence type="predicted"/>
<evidence type="ECO:0000313" key="2">
    <source>
        <dbReference type="EMBL" id="OGK39815.1"/>
    </source>
</evidence>
<sequence length="66" mass="7475">MFWADKLFELGTSFSALKVYSSFCSNLAAASFLSIFISASLVDLTIRIFSFIIYLTVAIFFERKSK</sequence>
<name>A0A1F7I8W7_9BACT</name>
<feature type="transmembrane region" description="Helical" evidence="1">
    <location>
        <begin position="44"/>
        <end position="61"/>
    </location>
</feature>
<dbReference type="Proteomes" id="UP000179270">
    <property type="component" value="Unassembled WGS sequence"/>
</dbReference>
<keyword evidence="1" id="KW-0472">Membrane</keyword>
<gene>
    <name evidence="2" type="ORF">A3A74_02610</name>
</gene>
<comment type="caution">
    <text evidence="2">The sequence shown here is derived from an EMBL/GenBank/DDBJ whole genome shotgun (WGS) entry which is preliminary data.</text>
</comment>
<reference evidence="2 3" key="1">
    <citation type="journal article" date="2016" name="Nat. Commun.">
        <title>Thousands of microbial genomes shed light on interconnected biogeochemical processes in an aquifer system.</title>
        <authorList>
            <person name="Anantharaman K."/>
            <person name="Brown C.T."/>
            <person name="Hug L.A."/>
            <person name="Sharon I."/>
            <person name="Castelle C.J."/>
            <person name="Probst A.J."/>
            <person name="Thomas B.C."/>
            <person name="Singh A."/>
            <person name="Wilkins M.J."/>
            <person name="Karaoz U."/>
            <person name="Brodie E.L."/>
            <person name="Williams K.H."/>
            <person name="Hubbard S.S."/>
            <person name="Banfield J.F."/>
        </authorList>
    </citation>
    <scope>NUCLEOTIDE SEQUENCE [LARGE SCALE GENOMIC DNA]</scope>
</reference>
<evidence type="ECO:0000313" key="3">
    <source>
        <dbReference type="Proteomes" id="UP000179270"/>
    </source>
</evidence>
<accession>A0A1F7I8W7</accession>